<dbReference type="EMBL" id="MLIQ01000027">
    <property type="protein sequence ID" value="OHU49624.1"/>
    <property type="molecule type" value="Genomic_DNA"/>
</dbReference>
<dbReference type="InterPro" id="IPR023346">
    <property type="entry name" value="Lysozyme-like_dom_sf"/>
</dbReference>
<sequence>MILPGMSLDEVVAEAGRVLGDARRLFGAAPMINGGWSSTSGLVTGRQVVAGAGQAAAAGWGGAAATGYGVANTGQLFSLDHTIAADAGTGPPLTGVGEAAAAGGGGMDGVITDTRSGVAAIAPATGTPAGKRELVTHLQSQLDRAKALLRICERRNMELAALIGRGAGGYGAGMGAMPMGAGAMTGGMPMGGLGAAGGGVGSPLSIPGLDTALSGLTRNHHHTNPEPDQGLNLAAEPAGPGADRVRAAIRKALDIEGVHDPVARARWEAGMMLVAKRESGYRNDAINHTDANAQRGDPSGGSFQFTGATFRQYHQPGTASSRFDDVSEACAFINYARGRYCVAADASNLAANIQQADPTRPPKGY</sequence>
<gene>
    <name evidence="2" type="ORF">BKG82_23935</name>
</gene>
<feature type="region of interest" description="Disordered" evidence="1">
    <location>
        <begin position="216"/>
        <end position="239"/>
    </location>
</feature>
<evidence type="ECO:0000313" key="2">
    <source>
        <dbReference type="EMBL" id="OHU49624.1"/>
    </source>
</evidence>
<proteinExistence type="predicted"/>
<accession>A0A1S1LMN8</accession>
<evidence type="ECO:0008006" key="4">
    <source>
        <dbReference type="Google" id="ProtNLM"/>
    </source>
</evidence>
<dbReference type="Proteomes" id="UP000180043">
    <property type="component" value="Unassembled WGS sequence"/>
</dbReference>
<evidence type="ECO:0000313" key="3">
    <source>
        <dbReference type="Proteomes" id="UP000180043"/>
    </source>
</evidence>
<protein>
    <recommendedName>
        <fullName evidence="4">Transglycosylase</fullName>
    </recommendedName>
</protein>
<comment type="caution">
    <text evidence="2">The sequence shown here is derived from an EMBL/GenBank/DDBJ whole genome shotgun (WGS) entry which is preliminary data.</text>
</comment>
<evidence type="ECO:0000256" key="1">
    <source>
        <dbReference type="SAM" id="MobiDB-lite"/>
    </source>
</evidence>
<dbReference type="SUPFAM" id="SSF53955">
    <property type="entry name" value="Lysozyme-like"/>
    <property type="match status" value="1"/>
</dbReference>
<dbReference type="AlphaFoldDB" id="A0A1S1LMN8"/>
<organism evidence="2 3">
    <name type="scientific">Mycobacteroides chelonae</name>
    <name type="common">Mycobacterium chelonae</name>
    <dbReference type="NCBI Taxonomy" id="1774"/>
    <lineage>
        <taxon>Bacteria</taxon>
        <taxon>Bacillati</taxon>
        <taxon>Actinomycetota</taxon>
        <taxon>Actinomycetes</taxon>
        <taxon>Mycobacteriales</taxon>
        <taxon>Mycobacteriaceae</taxon>
        <taxon>Mycobacteroides</taxon>
    </lineage>
</organism>
<name>A0A1S1LMN8_MYCCH</name>
<reference evidence="2 3" key="1">
    <citation type="submission" date="2016-10" db="EMBL/GenBank/DDBJ databases">
        <title>Evaluation of Human, Veterinary and Environmental Mycobacterium chelonae Isolates by Core Genome Phylogenomic Analysis, Targeted Gene Comparison, and Anti-microbial Susceptibility Patterns: A Tale of Mistaken Identities.</title>
        <authorList>
            <person name="Fogelson S.B."/>
            <person name="Camus A.C."/>
            <person name="Lorenz W."/>
            <person name="Vasireddy R."/>
            <person name="Vasireddy S."/>
            <person name="Smith T."/>
            <person name="Brown-Elliott B.A."/>
            <person name="Wallace R.J.Jr."/>
            <person name="Hasan N.A."/>
            <person name="Reischl U."/>
            <person name="Sanchez S."/>
        </authorList>
    </citation>
    <scope>NUCLEOTIDE SEQUENCE [LARGE SCALE GENOMIC DNA]</scope>
    <source>
        <strain evidence="2 3">15515</strain>
    </source>
</reference>